<dbReference type="AlphaFoldDB" id="A0AAF1ALY0"/>
<organism evidence="4 5">
    <name type="scientific">Daucus carota subsp. sativus</name>
    <name type="common">Carrot</name>
    <dbReference type="NCBI Taxonomy" id="79200"/>
    <lineage>
        <taxon>Eukaryota</taxon>
        <taxon>Viridiplantae</taxon>
        <taxon>Streptophyta</taxon>
        <taxon>Embryophyta</taxon>
        <taxon>Tracheophyta</taxon>
        <taxon>Spermatophyta</taxon>
        <taxon>Magnoliopsida</taxon>
        <taxon>eudicotyledons</taxon>
        <taxon>Gunneridae</taxon>
        <taxon>Pentapetalae</taxon>
        <taxon>asterids</taxon>
        <taxon>campanulids</taxon>
        <taxon>Apiales</taxon>
        <taxon>Apiaceae</taxon>
        <taxon>Apioideae</taxon>
        <taxon>Scandiceae</taxon>
        <taxon>Daucinae</taxon>
        <taxon>Daucus</taxon>
        <taxon>Daucus sect. Daucus</taxon>
    </lineage>
</organism>
<dbReference type="PANTHER" id="PTHR33227">
    <property type="entry name" value="STIGMA-SPECIFIC STIG1-LIKE PROTEIN 3"/>
    <property type="match status" value="1"/>
</dbReference>
<name>A0AAF1ALY0_DAUCS</name>
<keyword evidence="5" id="KW-1185">Reference proteome</keyword>
<protein>
    <recommendedName>
        <fullName evidence="6">Stigma-specific STIG1-like protein 1</fullName>
    </recommendedName>
</protein>
<dbReference type="PANTHER" id="PTHR33227:SF21">
    <property type="entry name" value="F12F1.21 PROTEIN"/>
    <property type="match status" value="1"/>
</dbReference>
<dbReference type="EMBL" id="CP093343">
    <property type="protein sequence ID" value="WOG85352.1"/>
    <property type="molecule type" value="Genomic_DNA"/>
</dbReference>
<evidence type="ECO:0008006" key="6">
    <source>
        <dbReference type="Google" id="ProtNLM"/>
    </source>
</evidence>
<evidence type="ECO:0000313" key="4">
    <source>
        <dbReference type="EMBL" id="WOG85352.1"/>
    </source>
</evidence>
<dbReference type="Proteomes" id="UP000077755">
    <property type="component" value="Chromosome 1"/>
</dbReference>
<proteinExistence type="inferred from homology"/>
<reference evidence="4" key="2">
    <citation type="submission" date="2022-03" db="EMBL/GenBank/DDBJ databases">
        <title>Draft title - Genomic analysis of global carrot germplasm unveils the trajectory of domestication and the origin of high carotenoid orange carrot.</title>
        <authorList>
            <person name="Iorizzo M."/>
            <person name="Ellison S."/>
            <person name="Senalik D."/>
            <person name="Macko-Podgorni A."/>
            <person name="Grzebelus D."/>
            <person name="Bostan H."/>
            <person name="Rolling W."/>
            <person name="Curaba J."/>
            <person name="Simon P."/>
        </authorList>
    </citation>
    <scope>NUCLEOTIDE SEQUENCE</scope>
    <source>
        <tissue evidence="4">Leaf</tissue>
    </source>
</reference>
<gene>
    <name evidence="4" type="ORF">DCAR_0104540</name>
</gene>
<reference evidence="4" key="1">
    <citation type="journal article" date="2016" name="Nat. Genet.">
        <title>A high-quality carrot genome assembly provides new insights into carotenoid accumulation and asterid genome evolution.</title>
        <authorList>
            <person name="Iorizzo M."/>
            <person name="Ellison S."/>
            <person name="Senalik D."/>
            <person name="Zeng P."/>
            <person name="Satapoomin P."/>
            <person name="Huang J."/>
            <person name="Bowman M."/>
            <person name="Iovene M."/>
            <person name="Sanseverino W."/>
            <person name="Cavagnaro P."/>
            <person name="Yildiz M."/>
            <person name="Macko-Podgorni A."/>
            <person name="Moranska E."/>
            <person name="Grzebelus E."/>
            <person name="Grzebelus D."/>
            <person name="Ashrafi H."/>
            <person name="Zheng Z."/>
            <person name="Cheng S."/>
            <person name="Spooner D."/>
            <person name="Van Deynze A."/>
            <person name="Simon P."/>
        </authorList>
    </citation>
    <scope>NUCLEOTIDE SEQUENCE</scope>
    <source>
        <tissue evidence="4">Leaf</tissue>
    </source>
</reference>
<dbReference type="Pfam" id="PF04885">
    <property type="entry name" value="Stig1"/>
    <property type="match status" value="1"/>
</dbReference>
<keyword evidence="2 3" id="KW-0732">Signal</keyword>
<evidence type="ECO:0000313" key="5">
    <source>
        <dbReference type="Proteomes" id="UP000077755"/>
    </source>
</evidence>
<comment type="similarity">
    <text evidence="1">Belongs to the STIG1 family.</text>
</comment>
<accession>A0AAF1ALY0</accession>
<dbReference type="KEGG" id="dcr:108200257"/>
<dbReference type="InterPro" id="IPR006969">
    <property type="entry name" value="Stig-like"/>
</dbReference>
<evidence type="ECO:0000256" key="1">
    <source>
        <dbReference type="ARBA" id="ARBA00006010"/>
    </source>
</evidence>
<feature type="signal peptide" evidence="3">
    <location>
        <begin position="1"/>
        <end position="23"/>
    </location>
</feature>
<sequence>MNHLKLFFFNVLLATICTTFTHASSDQTHSHNVTAKISDADDTIILPDLHETTMSSSLRRSRRFRGNKRLPSSYTCNKFPRVCRVKGSAGPDCCKKKCVNVKEDRLNCGMCGQKCKYSEICCNGKCVNASFDRKHCGGCHNKCKKGDVCVFGMCSYA</sequence>
<evidence type="ECO:0000256" key="3">
    <source>
        <dbReference type="SAM" id="SignalP"/>
    </source>
</evidence>
<feature type="chain" id="PRO_5041927179" description="Stigma-specific STIG1-like protein 1" evidence="3">
    <location>
        <begin position="24"/>
        <end position="157"/>
    </location>
</feature>
<evidence type="ECO:0000256" key="2">
    <source>
        <dbReference type="ARBA" id="ARBA00022729"/>
    </source>
</evidence>